<evidence type="ECO:0000256" key="4">
    <source>
        <dbReference type="SAM" id="Coils"/>
    </source>
</evidence>
<evidence type="ECO:0000259" key="6">
    <source>
        <dbReference type="PROSITE" id="PS50222"/>
    </source>
</evidence>
<dbReference type="Gene3D" id="1.10.238.10">
    <property type="entry name" value="EF-hand"/>
    <property type="match status" value="2"/>
</dbReference>
<evidence type="ECO:0000256" key="1">
    <source>
        <dbReference type="ARBA" id="ARBA00022723"/>
    </source>
</evidence>
<sequence length="1061" mass="124398">MHSNFSNMNCKSNELFLKKRRSLNDVAQSQKEPIWTPNSALTPDQSIVSHIMSQQQCLIQSPKLGKYQKFLNSSMTKGHQQSSITQNFRKLNINKEILHSMEQSFQMIYQKERLRDAQGGSTLIQRKSHNNASNNDQYYFRDDFRKNQIIHEDQMSLKSGTLKLKDVYVQQKLFEKRYQKSISQKPTTVSLYSKRSITPSKIEIVCEENKDKNQPTANNSNSLNKNPKYNQEDGKSVAKHKIFRNRLSVTQDYLEREIDLNFKLFELRQQNQTFRDHDSKELLCLVEGTQALINEQFDDLLDFKPENNIVEDSHLSIDTFMDLFINLSKNYRYLLRVIKALTDQLENKDTQFQALKCFSVFWKSVTLVTEYFMQNRSLSLRKASEMADQTYNERFSDLQSKNDNLQIQNDMLLLKLKSSTKQMTDTIDKLNSDKKQLQEILQDRENELKLIQDPRQMRELKNLLNELDQNMQVVDKEKQIQYNEMQACVGIIHQYKLEWEEKNRSQMNKKIILRRIKKGVNHQVIDKAIDQKREAEHSVIKQKRKIEEFEVEKDSMRDDVMKELMFEIMGNEIDLYMEFKNQKEAMIRKEKILGELANIIRHVQELDEDDEQYKISQLKIDKLQLELDRINKGFIEGYKYIQVKQKTIAVKEVKPLFILDTNQKNNPIVKAISQLMNSTQTSAKQQGFDPKNKLADPMIIKMMEQTMEEKVKSDLENISSDIDHKKAQTFASFLYDSILMQYGLKTIAVKNVIQLCNGLKVQQSQAYANYLGRIIGILPPSLDRDQIDSNNLGQGGECAVCDLMDEFKVIFKDDKEMLDRFLTNLKPDQIQKMDETNSVDYKKKILEFCMVKIIYKVSKIGKDIKHIYDVLDQDKSGSLDQKELIGGLRGQLAIFITDEESEELVKYLDSDGSGDIDFKEFSKKVNFKDLQQKQHYYTISKVQYLDCLIKEWELFKRRENGKIRDFFYRFDENGDGVLAFDEFETLIKALDPNIKKKQVVNLFSETLDGQDQLDDTLNIDSFIQTVTSNKIGGFGKVFFQDYIIWSMNNKNKNITPKKIIK</sequence>
<feature type="compositionally biased region" description="Polar residues" evidence="5">
    <location>
        <begin position="214"/>
        <end position="229"/>
    </location>
</feature>
<dbReference type="AlphaFoldDB" id="A0A078APC3"/>
<dbReference type="InterPro" id="IPR011992">
    <property type="entry name" value="EF-hand-dom_pair"/>
</dbReference>
<evidence type="ECO:0000313" key="8">
    <source>
        <dbReference type="Proteomes" id="UP000039865"/>
    </source>
</evidence>
<organism evidence="7 8">
    <name type="scientific">Stylonychia lemnae</name>
    <name type="common">Ciliate</name>
    <dbReference type="NCBI Taxonomy" id="5949"/>
    <lineage>
        <taxon>Eukaryota</taxon>
        <taxon>Sar</taxon>
        <taxon>Alveolata</taxon>
        <taxon>Ciliophora</taxon>
        <taxon>Intramacronucleata</taxon>
        <taxon>Spirotrichea</taxon>
        <taxon>Stichotrichia</taxon>
        <taxon>Sporadotrichida</taxon>
        <taxon>Oxytrichidae</taxon>
        <taxon>Stylonychinae</taxon>
        <taxon>Stylonychia</taxon>
    </lineage>
</organism>
<dbReference type="PROSITE" id="PS00018">
    <property type="entry name" value="EF_HAND_1"/>
    <property type="match status" value="3"/>
</dbReference>
<feature type="domain" description="EF-hand" evidence="6">
    <location>
        <begin position="859"/>
        <end position="894"/>
    </location>
</feature>
<keyword evidence="2" id="KW-0677">Repeat</keyword>
<keyword evidence="1" id="KW-0479">Metal-binding</keyword>
<feature type="coiled-coil region" evidence="4">
    <location>
        <begin position="420"/>
        <end position="477"/>
    </location>
</feature>
<dbReference type="GO" id="GO:0005509">
    <property type="term" value="F:calcium ion binding"/>
    <property type="evidence" value="ECO:0007669"/>
    <property type="project" value="InterPro"/>
</dbReference>
<dbReference type="Proteomes" id="UP000039865">
    <property type="component" value="Unassembled WGS sequence"/>
</dbReference>
<dbReference type="InterPro" id="IPR002048">
    <property type="entry name" value="EF_hand_dom"/>
</dbReference>
<dbReference type="Pfam" id="PF13202">
    <property type="entry name" value="EF-hand_5"/>
    <property type="match status" value="1"/>
</dbReference>
<dbReference type="InterPro" id="IPR018247">
    <property type="entry name" value="EF_Hand_1_Ca_BS"/>
</dbReference>
<proteinExistence type="predicted"/>
<dbReference type="Pfam" id="PF13499">
    <property type="entry name" value="EF-hand_7"/>
    <property type="match status" value="1"/>
</dbReference>
<keyword evidence="4" id="KW-0175">Coiled coil</keyword>
<feature type="domain" description="EF-hand" evidence="6">
    <location>
        <begin position="896"/>
        <end position="931"/>
    </location>
</feature>
<evidence type="ECO:0000256" key="2">
    <source>
        <dbReference type="ARBA" id="ARBA00022737"/>
    </source>
</evidence>
<dbReference type="PANTHER" id="PTHR45942">
    <property type="entry name" value="PROTEIN PHOSPATASE 3 REGULATORY SUBUNIT B ALPHA ISOFORM TYPE 1"/>
    <property type="match status" value="1"/>
</dbReference>
<dbReference type="EMBL" id="CCKQ01012364">
    <property type="protein sequence ID" value="CDW83979.1"/>
    <property type="molecule type" value="Genomic_DNA"/>
</dbReference>
<keyword evidence="8" id="KW-1185">Reference proteome</keyword>
<dbReference type="InParanoid" id="A0A078APC3"/>
<dbReference type="OrthoDB" id="194918at2759"/>
<feature type="coiled-coil region" evidence="4">
    <location>
        <begin position="525"/>
        <end position="559"/>
    </location>
</feature>
<gene>
    <name evidence="7" type="primary">Contig10360.g528</name>
    <name evidence="7" type="ORF">STYLEM_13034</name>
</gene>
<keyword evidence="3" id="KW-0106">Calcium</keyword>
<evidence type="ECO:0000256" key="5">
    <source>
        <dbReference type="SAM" id="MobiDB-lite"/>
    </source>
</evidence>
<accession>A0A078APC3</accession>
<feature type="region of interest" description="Disordered" evidence="5">
    <location>
        <begin position="207"/>
        <end position="235"/>
    </location>
</feature>
<dbReference type="SUPFAM" id="SSF47473">
    <property type="entry name" value="EF-hand"/>
    <property type="match status" value="1"/>
</dbReference>
<evidence type="ECO:0000256" key="3">
    <source>
        <dbReference type="ARBA" id="ARBA00022837"/>
    </source>
</evidence>
<dbReference type="SMART" id="SM00054">
    <property type="entry name" value="EFh"/>
    <property type="match status" value="4"/>
</dbReference>
<name>A0A078APC3_STYLE</name>
<evidence type="ECO:0000313" key="7">
    <source>
        <dbReference type="EMBL" id="CDW83979.1"/>
    </source>
</evidence>
<reference evidence="7 8" key="1">
    <citation type="submission" date="2014-06" db="EMBL/GenBank/DDBJ databases">
        <authorList>
            <person name="Swart Estienne"/>
        </authorList>
    </citation>
    <scope>NUCLEOTIDE SEQUENCE [LARGE SCALE GENOMIC DNA]</scope>
    <source>
        <strain evidence="7 8">130c</strain>
    </source>
</reference>
<feature type="domain" description="EF-hand" evidence="6">
    <location>
        <begin position="958"/>
        <end position="993"/>
    </location>
</feature>
<protein>
    <recommendedName>
        <fullName evidence="6">EF-hand domain-containing protein</fullName>
    </recommendedName>
</protein>
<dbReference type="PROSITE" id="PS50222">
    <property type="entry name" value="EF_HAND_2"/>
    <property type="match status" value="3"/>
</dbReference>